<gene>
    <name evidence="1" type="ORF">GCM10023340_07800</name>
</gene>
<name>A0ABP9PER8_9ACTN</name>
<keyword evidence="2" id="KW-1185">Reference proteome</keyword>
<evidence type="ECO:0008006" key="3">
    <source>
        <dbReference type="Google" id="ProtNLM"/>
    </source>
</evidence>
<reference evidence="2" key="1">
    <citation type="journal article" date="2019" name="Int. J. Syst. Evol. Microbiol.">
        <title>The Global Catalogue of Microorganisms (GCM) 10K type strain sequencing project: providing services to taxonomists for standard genome sequencing and annotation.</title>
        <authorList>
            <consortium name="The Broad Institute Genomics Platform"/>
            <consortium name="The Broad Institute Genome Sequencing Center for Infectious Disease"/>
            <person name="Wu L."/>
            <person name="Ma J."/>
        </authorList>
    </citation>
    <scope>NUCLEOTIDE SEQUENCE [LARGE SCALE GENOMIC DNA]</scope>
    <source>
        <strain evidence="2">JCM 18459</strain>
    </source>
</reference>
<sequence length="111" mass="11375">MEVIPTRLVELAQQCLAASQEVTGASVGGAAALQLDGSAAGNSDAAPTLITAHQSLVEAASQACDRLVATLEHDYDGLLAVAFDVSTTDLDQAQGYETQLSFVELLQAGVV</sequence>
<dbReference type="RefSeq" id="WP_345454718.1">
    <property type="nucleotide sequence ID" value="NZ_BAABKG010000001.1"/>
</dbReference>
<dbReference type="Proteomes" id="UP001500221">
    <property type="component" value="Unassembled WGS sequence"/>
</dbReference>
<protein>
    <recommendedName>
        <fullName evidence="3">PE domain-containing protein</fullName>
    </recommendedName>
</protein>
<accession>A0ABP9PER8</accession>
<comment type="caution">
    <text evidence="1">The sequence shown here is derived from an EMBL/GenBank/DDBJ whole genome shotgun (WGS) entry which is preliminary data.</text>
</comment>
<dbReference type="EMBL" id="BAABKG010000001">
    <property type="protein sequence ID" value="GAA5143109.1"/>
    <property type="molecule type" value="Genomic_DNA"/>
</dbReference>
<proteinExistence type="predicted"/>
<organism evidence="1 2">
    <name type="scientific">Nocardioides marinquilinus</name>
    <dbReference type="NCBI Taxonomy" id="1210400"/>
    <lineage>
        <taxon>Bacteria</taxon>
        <taxon>Bacillati</taxon>
        <taxon>Actinomycetota</taxon>
        <taxon>Actinomycetes</taxon>
        <taxon>Propionibacteriales</taxon>
        <taxon>Nocardioidaceae</taxon>
        <taxon>Nocardioides</taxon>
    </lineage>
</organism>
<evidence type="ECO:0000313" key="2">
    <source>
        <dbReference type="Proteomes" id="UP001500221"/>
    </source>
</evidence>
<evidence type="ECO:0000313" key="1">
    <source>
        <dbReference type="EMBL" id="GAA5143109.1"/>
    </source>
</evidence>